<evidence type="ECO:0000313" key="6">
    <source>
        <dbReference type="Proteomes" id="UP000829354"/>
    </source>
</evidence>
<keyword evidence="6" id="KW-1185">Reference proteome</keyword>
<dbReference type="EMBL" id="CP092624">
    <property type="protein sequence ID" value="UMM34843.1"/>
    <property type="molecule type" value="Genomic_DNA"/>
</dbReference>
<dbReference type="GO" id="GO:0018991">
    <property type="term" value="P:egg-laying behavior"/>
    <property type="evidence" value="ECO:0007669"/>
    <property type="project" value="EnsemblMetazoa"/>
</dbReference>
<dbReference type="EMBL" id="CP090895">
    <property type="protein sequence ID" value="ULT89012.1"/>
    <property type="molecule type" value="Genomic_DNA"/>
</dbReference>
<dbReference type="CDD" id="cd00022">
    <property type="entry name" value="BIR"/>
    <property type="match status" value="1"/>
</dbReference>
<dbReference type="Gene3D" id="1.10.1170.10">
    <property type="entry name" value="Inhibitor Of Apoptosis Protein (2mihbC-IAP-1), Chain A"/>
    <property type="match status" value="1"/>
</dbReference>
<dbReference type="GO" id="GO:0051256">
    <property type="term" value="P:mitotic spindle midzone assembly"/>
    <property type="evidence" value="ECO:0007669"/>
    <property type="project" value="EnsemblMetazoa"/>
</dbReference>
<dbReference type="GO" id="GO:0006357">
    <property type="term" value="P:regulation of transcription by RNA polymerase II"/>
    <property type="evidence" value="ECO:0007669"/>
    <property type="project" value="EnsemblMetazoa"/>
</dbReference>
<dbReference type="Proteomes" id="UP000827892">
    <property type="component" value="Chromosome V"/>
</dbReference>
<dbReference type="GO" id="GO:0030261">
    <property type="term" value="P:chromosome condensation"/>
    <property type="evidence" value="ECO:0007669"/>
    <property type="project" value="EnsemblMetazoa"/>
</dbReference>
<dbReference type="OMA" id="CSSERMA"/>
<dbReference type="SUPFAM" id="SSF57924">
    <property type="entry name" value="Inhibitor of apoptosis (IAP) repeat"/>
    <property type="match status" value="1"/>
</dbReference>
<organism evidence="3 5">
    <name type="scientific">Caenorhabditis briggsae</name>
    <dbReference type="NCBI Taxonomy" id="6238"/>
    <lineage>
        <taxon>Eukaryota</taxon>
        <taxon>Metazoa</taxon>
        <taxon>Ecdysozoa</taxon>
        <taxon>Nematoda</taxon>
        <taxon>Chromadorea</taxon>
        <taxon>Rhabditida</taxon>
        <taxon>Rhabditina</taxon>
        <taxon>Rhabditomorpha</taxon>
        <taxon>Rhabditoidea</taxon>
        <taxon>Rhabditidae</taxon>
        <taxon>Peloderinae</taxon>
        <taxon>Caenorhabditis</taxon>
    </lineage>
</organism>
<keyword evidence="1" id="KW-0479">Metal-binding</keyword>
<dbReference type="PANTHER" id="PTHR46771">
    <property type="entry name" value="DETERIN"/>
    <property type="match status" value="1"/>
</dbReference>
<sequence>MARSAPEKNLENSLKTPYVFYKDRLTSFKNYKYDSDQNATCTSKALARAGFVFSGDSSAVCPFCVKCLDFDPEDDPWEEHKNRCGDICEFVRIGKLDDSQLTFAETIALATHATTVANYKKFEAMIEHIRNKSLIDLVMGEHKKAAKPSTTKTSRRAK</sequence>
<reference evidence="3 5" key="1">
    <citation type="submission" date="2022-02" db="EMBL/GenBank/DDBJ databases">
        <title>Chromosome-level reference genomes for two strains of Caenorhabditis briggsae: an improved platform for comparative genomics.</title>
        <authorList>
            <person name="Stevens L."/>
            <person name="Andersen E.C."/>
        </authorList>
    </citation>
    <scope>NUCLEOTIDE SEQUENCE [LARGE SCALE GENOMIC DNA]</scope>
    <source>
        <strain evidence="3">QX1410_ONT</strain>
        <tissue evidence="3">Whole-organism</tissue>
    </source>
</reference>
<evidence type="ECO:0000313" key="5">
    <source>
        <dbReference type="Proteomes" id="UP000827892"/>
    </source>
</evidence>
<dbReference type="GO" id="GO:0000793">
    <property type="term" value="C:condensed chromosome"/>
    <property type="evidence" value="ECO:0007669"/>
    <property type="project" value="EnsemblMetazoa"/>
</dbReference>
<dbReference type="GO" id="GO:0051233">
    <property type="term" value="C:spindle midzone"/>
    <property type="evidence" value="ECO:0007669"/>
    <property type="project" value="EnsemblMetazoa"/>
</dbReference>
<evidence type="ECO:0000256" key="1">
    <source>
        <dbReference type="ARBA" id="ARBA00022723"/>
    </source>
</evidence>
<protein>
    <recommendedName>
        <fullName evidence="7">Protein CBR-BIR-1</fullName>
    </recommendedName>
</protein>
<dbReference type="GO" id="GO:0046872">
    <property type="term" value="F:metal ion binding"/>
    <property type="evidence" value="ECO:0007669"/>
    <property type="project" value="UniProtKB-KW"/>
</dbReference>
<evidence type="ECO:0000313" key="4">
    <source>
        <dbReference type="EMBL" id="UMM34843.1"/>
    </source>
</evidence>
<dbReference type="AlphaFoldDB" id="A0AAE9D1J2"/>
<dbReference type="PANTHER" id="PTHR46771:SF5">
    <property type="entry name" value="DETERIN"/>
    <property type="match status" value="1"/>
</dbReference>
<dbReference type="Pfam" id="PF00653">
    <property type="entry name" value="BIR"/>
    <property type="match status" value="1"/>
</dbReference>
<keyword evidence="2" id="KW-0862">Zinc</keyword>
<dbReference type="KEGG" id="cbr:CBG_23296"/>
<proteinExistence type="predicted"/>
<evidence type="ECO:0000256" key="2">
    <source>
        <dbReference type="ARBA" id="ARBA00022833"/>
    </source>
</evidence>
<accession>A0AAE9D1J2</accession>
<name>A0AAE9D1J2_CAEBR</name>
<dbReference type="GO" id="GO:0040014">
    <property type="term" value="P:regulation of multicellular organism growth"/>
    <property type="evidence" value="ECO:0007669"/>
    <property type="project" value="EnsemblMetazoa"/>
</dbReference>
<dbReference type="GO" id="GO:0040039">
    <property type="term" value="P:inductive cell migration"/>
    <property type="evidence" value="ECO:0007669"/>
    <property type="project" value="EnsemblMetazoa"/>
</dbReference>
<dbReference type="PROSITE" id="PS50143">
    <property type="entry name" value="BIR_REPEAT_2"/>
    <property type="match status" value="1"/>
</dbReference>
<dbReference type="SMART" id="SM00238">
    <property type="entry name" value="BIR"/>
    <property type="match status" value="1"/>
</dbReference>
<reference evidence="4 6" key="2">
    <citation type="submission" date="2022-04" db="EMBL/GenBank/DDBJ databases">
        <title>Chromosome-level reference genomes for two strains of Caenorhabditis briggsae: an improved platform for comparative genomics.</title>
        <authorList>
            <person name="Stevens L."/>
            <person name="Andersen E."/>
        </authorList>
    </citation>
    <scope>NUCLEOTIDE SEQUENCE [LARGE SCALE GENOMIC DNA]</scope>
    <source>
        <strain evidence="4">VX34</strain>
        <tissue evidence="4">Whole-organism</tissue>
    </source>
</reference>
<dbReference type="InterPro" id="IPR051190">
    <property type="entry name" value="Baculoviral_IAP"/>
</dbReference>
<gene>
    <name evidence="3" type="ORF">L3Y34_007888</name>
    <name evidence="4" type="ORF">L5515_007730</name>
</gene>
<dbReference type="Proteomes" id="UP000829354">
    <property type="component" value="Chromosome V"/>
</dbReference>
<dbReference type="InterPro" id="IPR001370">
    <property type="entry name" value="BIR_rpt"/>
</dbReference>
<evidence type="ECO:0008006" key="7">
    <source>
        <dbReference type="Google" id="ProtNLM"/>
    </source>
</evidence>
<evidence type="ECO:0000313" key="3">
    <source>
        <dbReference type="EMBL" id="ULT89012.1"/>
    </source>
</evidence>
<dbReference type="GO" id="GO:0032133">
    <property type="term" value="C:chromosome passenger complex"/>
    <property type="evidence" value="ECO:0007669"/>
    <property type="project" value="EnsemblMetazoa"/>
</dbReference>